<gene>
    <name evidence="7" type="ORF">DFR56_104226</name>
</gene>
<feature type="transmembrane region" description="Helical" evidence="5">
    <location>
        <begin position="154"/>
        <end position="174"/>
    </location>
</feature>
<proteinExistence type="predicted"/>
<name>A0A2V3W180_9BACI</name>
<evidence type="ECO:0000256" key="3">
    <source>
        <dbReference type="ARBA" id="ARBA00022989"/>
    </source>
</evidence>
<evidence type="ECO:0000313" key="8">
    <source>
        <dbReference type="Proteomes" id="UP000247978"/>
    </source>
</evidence>
<feature type="domain" description="Yip1" evidence="6">
    <location>
        <begin position="24"/>
        <end position="207"/>
    </location>
</feature>
<dbReference type="Proteomes" id="UP000247978">
    <property type="component" value="Unassembled WGS sequence"/>
</dbReference>
<comment type="subcellular location">
    <subcellularLocation>
        <location evidence="1">Membrane</location>
        <topology evidence="1">Multi-pass membrane protein</topology>
    </subcellularLocation>
</comment>
<feature type="transmembrane region" description="Helical" evidence="5">
    <location>
        <begin position="114"/>
        <end position="134"/>
    </location>
</feature>
<accession>A0A2V3W180</accession>
<evidence type="ECO:0000256" key="4">
    <source>
        <dbReference type="ARBA" id="ARBA00023136"/>
    </source>
</evidence>
<feature type="transmembrane region" description="Helical" evidence="5">
    <location>
        <begin position="74"/>
        <end position="102"/>
    </location>
</feature>
<dbReference type="InterPro" id="IPR006977">
    <property type="entry name" value="Yip1_dom"/>
</dbReference>
<evidence type="ECO:0000256" key="2">
    <source>
        <dbReference type="ARBA" id="ARBA00022692"/>
    </source>
</evidence>
<reference evidence="7 8" key="1">
    <citation type="submission" date="2018-05" db="EMBL/GenBank/DDBJ databases">
        <title>Genomic Encyclopedia of Type Strains, Phase IV (KMG-IV): sequencing the most valuable type-strain genomes for metagenomic binning, comparative biology and taxonomic classification.</title>
        <authorList>
            <person name="Goeker M."/>
        </authorList>
    </citation>
    <scope>NUCLEOTIDE SEQUENCE [LARGE SCALE GENOMIC DNA]</scope>
    <source>
        <strain evidence="7 8">DSM 28556</strain>
    </source>
</reference>
<keyword evidence="8" id="KW-1185">Reference proteome</keyword>
<evidence type="ECO:0000256" key="5">
    <source>
        <dbReference type="SAM" id="Phobius"/>
    </source>
</evidence>
<dbReference type="RefSeq" id="WP_110394891.1">
    <property type="nucleotide sequence ID" value="NZ_JBHUHB010000001.1"/>
</dbReference>
<sequence length="221" mass="24921">MEKSVEEDVQVENEGDRLNPWLTIWYKPRATFRSFINHGSDSKLIIFLVMLSGVLYAFDRAVGKSMGESMSTLMVLVLVIVLGAVGGIISWLIWSAIVYYVGKLFKGTGTLREMYTVIGLSYIPVAVSTIFCFFDVVILKDALFVDVYLSPFQIIWLLFSTFFTFMFTAWSWFLMVKGIAEVHRFSSWKGLLTFIIPGAVLFLMIIVIVIVGVIVSMVAFG</sequence>
<organism evidence="7 8">
    <name type="scientific">Pseudogracilibacillus auburnensis</name>
    <dbReference type="NCBI Taxonomy" id="1494959"/>
    <lineage>
        <taxon>Bacteria</taxon>
        <taxon>Bacillati</taxon>
        <taxon>Bacillota</taxon>
        <taxon>Bacilli</taxon>
        <taxon>Bacillales</taxon>
        <taxon>Bacillaceae</taxon>
        <taxon>Pseudogracilibacillus</taxon>
    </lineage>
</organism>
<dbReference type="GO" id="GO:0016020">
    <property type="term" value="C:membrane"/>
    <property type="evidence" value="ECO:0007669"/>
    <property type="project" value="UniProtKB-SubCell"/>
</dbReference>
<dbReference type="AlphaFoldDB" id="A0A2V3W180"/>
<keyword evidence="2 5" id="KW-0812">Transmembrane</keyword>
<protein>
    <submittedName>
        <fullName evidence="7">Yip1-like protein</fullName>
    </submittedName>
</protein>
<comment type="caution">
    <text evidence="7">The sequence shown here is derived from an EMBL/GenBank/DDBJ whole genome shotgun (WGS) entry which is preliminary data.</text>
</comment>
<dbReference type="EMBL" id="QJJQ01000004">
    <property type="protein sequence ID" value="PXW88073.1"/>
    <property type="molecule type" value="Genomic_DNA"/>
</dbReference>
<evidence type="ECO:0000256" key="1">
    <source>
        <dbReference type="ARBA" id="ARBA00004141"/>
    </source>
</evidence>
<keyword evidence="3 5" id="KW-1133">Transmembrane helix</keyword>
<dbReference type="Pfam" id="PF04893">
    <property type="entry name" value="Yip1"/>
    <property type="match status" value="1"/>
</dbReference>
<keyword evidence="4 5" id="KW-0472">Membrane</keyword>
<evidence type="ECO:0000259" key="6">
    <source>
        <dbReference type="Pfam" id="PF04893"/>
    </source>
</evidence>
<evidence type="ECO:0000313" key="7">
    <source>
        <dbReference type="EMBL" id="PXW88073.1"/>
    </source>
</evidence>
<dbReference type="OrthoDB" id="2987623at2"/>
<feature type="transmembrane region" description="Helical" evidence="5">
    <location>
        <begin position="44"/>
        <end position="62"/>
    </location>
</feature>
<feature type="transmembrane region" description="Helical" evidence="5">
    <location>
        <begin position="194"/>
        <end position="220"/>
    </location>
</feature>